<accession>A0A1H3KNT9</accession>
<organism evidence="1 2">
    <name type="scientific">Rhodonellum ikkaensis</name>
    <dbReference type="NCBI Taxonomy" id="336829"/>
    <lineage>
        <taxon>Bacteria</taxon>
        <taxon>Pseudomonadati</taxon>
        <taxon>Bacteroidota</taxon>
        <taxon>Cytophagia</taxon>
        <taxon>Cytophagales</taxon>
        <taxon>Cytophagaceae</taxon>
        <taxon>Rhodonellum</taxon>
    </lineage>
</organism>
<comment type="caution">
    <text evidence="1">The sequence shown here is derived from an EMBL/GenBank/DDBJ whole genome shotgun (WGS) entry which is preliminary data.</text>
</comment>
<reference evidence="1 2" key="1">
    <citation type="submission" date="2016-10" db="EMBL/GenBank/DDBJ databases">
        <authorList>
            <person name="Varghese N."/>
            <person name="Submissions S."/>
        </authorList>
    </citation>
    <scope>NUCLEOTIDE SEQUENCE [LARGE SCALE GENOMIC DNA]</scope>
    <source>
        <strain evidence="1 2">DSM 17997</strain>
    </source>
</reference>
<sequence length="46" mass="5508">MFTLFKSSPRFPKIKPVNLKFIHLYMVKFEESLKNFEELQKEGISS</sequence>
<proteinExistence type="predicted"/>
<name>A0A1H3KNT9_9BACT</name>
<evidence type="ECO:0000313" key="2">
    <source>
        <dbReference type="Proteomes" id="UP000199663"/>
    </source>
</evidence>
<evidence type="ECO:0000313" key="1">
    <source>
        <dbReference type="EMBL" id="SDY53801.1"/>
    </source>
</evidence>
<keyword evidence="2" id="KW-1185">Reference proteome</keyword>
<gene>
    <name evidence="1" type="ORF">SAMN05444412_101464</name>
</gene>
<protein>
    <submittedName>
        <fullName evidence="1">Uncharacterized protein</fullName>
    </submittedName>
</protein>
<dbReference type="EMBL" id="FNQC01000001">
    <property type="protein sequence ID" value="SDY53801.1"/>
    <property type="molecule type" value="Genomic_DNA"/>
</dbReference>
<dbReference type="Proteomes" id="UP000199663">
    <property type="component" value="Unassembled WGS sequence"/>
</dbReference>